<keyword evidence="2" id="KW-1185">Reference proteome</keyword>
<proteinExistence type="predicted"/>
<accession>A0ABT1EF47</accession>
<evidence type="ECO:0000313" key="2">
    <source>
        <dbReference type="Proteomes" id="UP001523566"/>
    </source>
</evidence>
<gene>
    <name evidence="1" type="ORF">NK125_13720</name>
</gene>
<reference evidence="1 2" key="1">
    <citation type="journal article" date="2022" name="Genome Biol. Evol.">
        <title>Host diet, physiology and behaviors set the stage for Lachnospiraceae cladogenesis.</title>
        <authorList>
            <person name="Vera-Ponce De Leon A."/>
            <person name="Schneider M."/>
            <person name="Jahnes B.C."/>
            <person name="Sadowski V."/>
            <person name="Camuy-Velez L.A."/>
            <person name="Duan J."/>
            <person name="Sabree Z.L."/>
        </authorList>
    </citation>
    <scope>NUCLEOTIDE SEQUENCE [LARGE SCALE GENOMIC DNA]</scope>
    <source>
        <strain evidence="1 2">PAL113</strain>
    </source>
</reference>
<dbReference type="InterPro" id="IPR016177">
    <property type="entry name" value="DNA-bd_dom_sf"/>
</dbReference>
<evidence type="ECO:0000313" key="1">
    <source>
        <dbReference type="EMBL" id="MCP1103461.1"/>
    </source>
</evidence>
<comment type="caution">
    <text evidence="1">The sequence shown here is derived from an EMBL/GenBank/DDBJ whole genome shotgun (WGS) entry which is preliminary data.</text>
</comment>
<organism evidence="1 2">
    <name type="scientific">Aequitasia blattaphilus</name>
    <dbReference type="NCBI Taxonomy" id="2949332"/>
    <lineage>
        <taxon>Bacteria</taxon>
        <taxon>Bacillati</taxon>
        <taxon>Bacillota</taxon>
        <taxon>Clostridia</taxon>
        <taxon>Lachnospirales</taxon>
        <taxon>Lachnospiraceae</taxon>
        <taxon>Aequitasia</taxon>
    </lineage>
</organism>
<dbReference type="Proteomes" id="UP001523566">
    <property type="component" value="Unassembled WGS sequence"/>
</dbReference>
<dbReference type="SUPFAM" id="SSF54171">
    <property type="entry name" value="DNA-binding domain"/>
    <property type="match status" value="1"/>
</dbReference>
<protein>
    <recommendedName>
        <fullName evidence="3">AP2/ERF domain-containing protein</fullName>
    </recommendedName>
</protein>
<dbReference type="RefSeq" id="WP_262067233.1">
    <property type="nucleotide sequence ID" value="NZ_JAMXOD010000027.1"/>
</dbReference>
<evidence type="ECO:0008006" key="3">
    <source>
        <dbReference type="Google" id="ProtNLM"/>
    </source>
</evidence>
<dbReference type="EMBL" id="JAMZFW010000027">
    <property type="protein sequence ID" value="MCP1103461.1"/>
    <property type="molecule type" value="Genomic_DNA"/>
</dbReference>
<sequence length="261" mass="30331">MHIELDELMGLRFGQLEVISAYRDEKKRIKCKVKCECGKEKECFYTNLKNGRTKSCGHLERENRKTYIDLAGQTYGELRVIQKTEERKEGCVVWECQCSCGETVYASRRQLARGYVTQCHNHKEKQLIGSVFESLTVQDYSDERKAFLCQCSCGKEIWASKKNLLSGHTKSCGHLRHEDSLTRIEGVAVSTLRRKKPRNNTSGIVGVSKNKKQKWVSYITFKGKRYTLGEFEDKRIAIAERKKAESKYFEPYLRMEKELKI</sequence>
<name>A0ABT1EF47_9FIRM</name>